<keyword evidence="1" id="KW-0732">Signal</keyword>
<dbReference type="AlphaFoldDB" id="A0A4Q7N4W1"/>
<gene>
    <name evidence="2" type="ORF">EV199_1950</name>
</gene>
<evidence type="ECO:0000313" key="2">
    <source>
        <dbReference type="EMBL" id="RZS76073.1"/>
    </source>
</evidence>
<name>A0A4Q7N4W1_9BACT</name>
<keyword evidence="3" id="KW-1185">Reference proteome</keyword>
<proteinExistence type="predicted"/>
<organism evidence="2 3">
    <name type="scientific">Pseudobacter ginsenosidimutans</name>
    <dbReference type="NCBI Taxonomy" id="661488"/>
    <lineage>
        <taxon>Bacteria</taxon>
        <taxon>Pseudomonadati</taxon>
        <taxon>Bacteroidota</taxon>
        <taxon>Chitinophagia</taxon>
        <taxon>Chitinophagales</taxon>
        <taxon>Chitinophagaceae</taxon>
        <taxon>Pseudobacter</taxon>
    </lineage>
</organism>
<feature type="signal peptide" evidence="1">
    <location>
        <begin position="1"/>
        <end position="19"/>
    </location>
</feature>
<dbReference type="Proteomes" id="UP000293874">
    <property type="component" value="Unassembled WGS sequence"/>
</dbReference>
<protein>
    <submittedName>
        <fullName evidence="2">Uncharacterized protein</fullName>
    </submittedName>
</protein>
<reference evidence="2 3" key="1">
    <citation type="submission" date="2019-02" db="EMBL/GenBank/DDBJ databases">
        <title>Genomic Encyclopedia of Type Strains, Phase IV (KMG-IV): sequencing the most valuable type-strain genomes for metagenomic binning, comparative biology and taxonomic classification.</title>
        <authorList>
            <person name="Goeker M."/>
        </authorList>
    </citation>
    <scope>NUCLEOTIDE SEQUENCE [LARGE SCALE GENOMIC DNA]</scope>
    <source>
        <strain evidence="2 3">DSM 18116</strain>
    </source>
</reference>
<accession>A0A4Q7N4W1</accession>
<evidence type="ECO:0000256" key="1">
    <source>
        <dbReference type="SAM" id="SignalP"/>
    </source>
</evidence>
<dbReference type="OrthoDB" id="946948at2"/>
<sequence length="387" mass="41762">MKLFSTLLCLLCIGSTLYAQQPGVAINTSGLAPHSSAMLDIQSTSKGFLLPRMTQAQRMSINNPSNGLMVFDTDAQRLYQYQDDSWRSLIDNSYWAKSALRKWVYNGVDSIGIGIASPLARLHVNNGDLRVSNADINIVNGDIVHNKAGATIQLQDASVNKGFFQISGDDLRFGTNAGNSAGNVYVRMNGANRFQFAESGRMTILADQNPTLYFNTAGINKAYLQLQGENVKLDAPGNRVDIGDDFTVNDATNRIGIGTTSPEQKLHVTGNVKVNTGKILNADNVNMLPVAYGFVRGSQAGAPVLKGTPNLSASRTTGVNGNKEIRVLVSGVDLTNAIFQLTSVYSHSFISANTSVLNADGSVTVSIWSTILEEYSYSDFQIVIYVP</sequence>
<comment type="caution">
    <text evidence="2">The sequence shown here is derived from an EMBL/GenBank/DDBJ whole genome shotgun (WGS) entry which is preliminary data.</text>
</comment>
<dbReference type="EMBL" id="SGXA01000001">
    <property type="protein sequence ID" value="RZS76073.1"/>
    <property type="molecule type" value="Genomic_DNA"/>
</dbReference>
<evidence type="ECO:0000313" key="3">
    <source>
        <dbReference type="Proteomes" id="UP000293874"/>
    </source>
</evidence>
<feature type="chain" id="PRO_5020749708" evidence="1">
    <location>
        <begin position="20"/>
        <end position="387"/>
    </location>
</feature>
<dbReference type="RefSeq" id="WP_130540393.1">
    <property type="nucleotide sequence ID" value="NZ_CP042431.1"/>
</dbReference>